<evidence type="ECO:0000313" key="2">
    <source>
        <dbReference type="Proteomes" id="UP000266426"/>
    </source>
</evidence>
<sequence length="219" mass="25947">MVQRNNNTVQNVMNVAILYIQLGYHRVGRRMLQHQVDSRHQPPDIFLCHIKVLFLHRIDIAKVLFSDELYGFLYQCGRGAYLMCQPVHERFRKFRRHKLVCRLFHRFKEFRKVLKPGYKNIPSKRALFGNRHSLDMHRNVSAYPRMPQYGIELNAIAGLVLFREIVAKELFYMTLYDTAAYKHLYRIVRVNTNAFPCTDDDTGINVVKKMGIYTRRPGN</sequence>
<evidence type="ECO:0000313" key="1">
    <source>
        <dbReference type="EMBL" id="RJP58118.1"/>
    </source>
</evidence>
<dbReference type="Proteomes" id="UP000266426">
    <property type="component" value="Unassembled WGS sequence"/>
</dbReference>
<comment type="caution">
    <text evidence="1">The sequence shown here is derived from an EMBL/GenBank/DDBJ whole genome shotgun (WGS) entry which is preliminary data.</text>
</comment>
<organism evidence="1 2">
    <name type="scientific">Candidatus Auribacter fodinae</name>
    <dbReference type="NCBI Taxonomy" id="2093366"/>
    <lineage>
        <taxon>Bacteria</taxon>
        <taxon>Pseudomonadati</taxon>
        <taxon>Candidatus Auribacterota</taxon>
        <taxon>Candidatus Auribacteria</taxon>
        <taxon>Candidatus Auribacterales</taxon>
        <taxon>Candidatus Auribacteraceae</taxon>
        <taxon>Candidatus Auribacter</taxon>
    </lineage>
</organism>
<dbReference type="EMBL" id="QZJZ01000071">
    <property type="protein sequence ID" value="RJP58118.1"/>
    <property type="molecule type" value="Genomic_DNA"/>
</dbReference>
<gene>
    <name evidence="1" type="ORF">C4541_08805</name>
</gene>
<protein>
    <submittedName>
        <fullName evidence="1">Uncharacterized protein</fullName>
    </submittedName>
</protein>
<proteinExistence type="predicted"/>
<reference evidence="1 2" key="1">
    <citation type="journal article" date="2017" name="ISME J.">
        <title>Energy and carbon metabolisms in a deep terrestrial subsurface fluid microbial community.</title>
        <authorList>
            <person name="Momper L."/>
            <person name="Jungbluth S.P."/>
            <person name="Lee M.D."/>
            <person name="Amend J.P."/>
        </authorList>
    </citation>
    <scope>NUCLEOTIDE SEQUENCE [LARGE SCALE GENOMIC DNA]</scope>
    <source>
        <strain evidence="1">SURF_26</strain>
    </source>
</reference>
<dbReference type="AlphaFoldDB" id="A0A3A4R741"/>
<name>A0A3A4R741_9BACT</name>
<accession>A0A3A4R741</accession>